<comment type="caution">
    <text evidence="9">The sequence shown here is derived from an EMBL/GenBank/DDBJ whole genome shotgun (WGS) entry which is preliminary data.</text>
</comment>
<dbReference type="Proteomes" id="UP000886885">
    <property type="component" value="Unassembled WGS sequence"/>
</dbReference>
<name>A0A8X8C043_POPTO</name>
<dbReference type="InterPro" id="IPR029063">
    <property type="entry name" value="SAM-dependent_MTases_sf"/>
</dbReference>
<keyword evidence="3 8" id="KW-0489">Methyltransferase</keyword>
<keyword evidence="4 8" id="KW-0808">Transferase</keyword>
<evidence type="ECO:0000256" key="4">
    <source>
        <dbReference type="ARBA" id="ARBA00022679"/>
    </source>
</evidence>
<organism evidence="9 10">
    <name type="scientific">Populus tomentosa</name>
    <name type="common">Chinese white poplar</name>
    <dbReference type="NCBI Taxonomy" id="118781"/>
    <lineage>
        <taxon>Eukaryota</taxon>
        <taxon>Viridiplantae</taxon>
        <taxon>Streptophyta</taxon>
        <taxon>Embryophyta</taxon>
        <taxon>Tracheophyta</taxon>
        <taxon>Spermatophyta</taxon>
        <taxon>Magnoliopsida</taxon>
        <taxon>eudicotyledons</taxon>
        <taxon>Gunneridae</taxon>
        <taxon>Pentapetalae</taxon>
        <taxon>rosids</taxon>
        <taxon>fabids</taxon>
        <taxon>Malpighiales</taxon>
        <taxon>Salicaceae</taxon>
        <taxon>Saliceae</taxon>
        <taxon>Populus</taxon>
    </lineage>
</organism>
<proteinExistence type="inferred from homology"/>
<gene>
    <name evidence="9" type="ORF">POTOM_060899</name>
</gene>
<evidence type="ECO:0000256" key="8">
    <source>
        <dbReference type="RuleBase" id="RU366043"/>
    </source>
</evidence>
<reference evidence="9" key="1">
    <citation type="journal article" date="2020" name="bioRxiv">
        <title>Hybrid origin of Populus tomentosa Carr. identified through genome sequencing and phylogenomic analysis.</title>
        <authorList>
            <person name="An X."/>
            <person name="Gao K."/>
            <person name="Chen Z."/>
            <person name="Li J."/>
            <person name="Yang X."/>
            <person name="Yang X."/>
            <person name="Zhou J."/>
            <person name="Guo T."/>
            <person name="Zhao T."/>
            <person name="Huang S."/>
            <person name="Miao D."/>
            <person name="Khan W.U."/>
            <person name="Rao P."/>
            <person name="Ye M."/>
            <person name="Lei B."/>
            <person name="Liao W."/>
            <person name="Wang J."/>
            <person name="Ji L."/>
            <person name="Li Y."/>
            <person name="Guo B."/>
            <person name="Mustafa N.S."/>
            <person name="Li S."/>
            <person name="Yun Q."/>
            <person name="Keller S.R."/>
            <person name="Mao J."/>
            <person name="Zhang R."/>
            <person name="Strauss S.H."/>
        </authorList>
    </citation>
    <scope>NUCLEOTIDE SEQUENCE</scope>
    <source>
        <strain evidence="9">GM15</strain>
        <tissue evidence="9">Leaf</tissue>
    </source>
</reference>
<dbReference type="OrthoDB" id="2013972at2759"/>
<dbReference type="AlphaFoldDB" id="A0A8X8C043"/>
<dbReference type="InterPro" id="IPR004159">
    <property type="entry name" value="Put_SAM_MeTrfase"/>
</dbReference>
<evidence type="ECO:0000256" key="6">
    <source>
        <dbReference type="ARBA" id="ARBA00023180"/>
    </source>
</evidence>
<evidence type="ECO:0000256" key="1">
    <source>
        <dbReference type="ARBA" id="ARBA00004606"/>
    </source>
</evidence>
<evidence type="ECO:0000256" key="7">
    <source>
        <dbReference type="ARBA" id="ARBA00037847"/>
    </source>
</evidence>
<dbReference type="PANTHER" id="PTHR10108:SF1061">
    <property type="entry name" value="METHYLTRANSFERASE"/>
    <property type="match status" value="1"/>
</dbReference>
<comment type="similarity">
    <text evidence="2 8">Belongs to the methyltransferase superfamily.</text>
</comment>
<keyword evidence="10" id="KW-1185">Reference proteome</keyword>
<evidence type="ECO:0000256" key="2">
    <source>
        <dbReference type="ARBA" id="ARBA00008361"/>
    </source>
</evidence>
<sequence>MSCRVRYGYEGNSGDRKSNNSLLSIFVIAGLCGFFYILGAWQRSGFGKGDNIALEISKQTDCSVFNNLNYQKSGDAGMIDDGAQVKEFKPCEDKYIDYTPCQDQMRAMTFPRDNMIYRERHCPPDSEKLPCLIPAPKGYANPFPWPKSRDYVPFVNAPYKSLTVEKAVQNWIQYEGNVFRFPGGGTQFPHGADAYINELASVIPMDNGIVRTALDTGCGIVAMQVIESFKFELPFSDGMYMMEIDRVLRPGGYWVLSGPPINWKNNYQAWQRPKEELEEEQRKIEEVAKLLCWEKKHEIGEIAIWQKRINNDFCREQGPKPTMCKSTNPDDAWYKKMEACVTPHPETDEVTGAAWQPFSERLNAVPSRISSGSIPGLSVETFLEDSRTWKKHVNAYKRINNDGLESGVIGKHPNLLLPDISFLKANILAVLRIRSLSAHFYWRCNMEDILLEMDRILRPEGAVIFRDKVDVLIKVRRIVGGMRWKAKMVDHEDGPLPSEKVLFTVKQYWVAGENNSTSSQ</sequence>
<keyword evidence="8" id="KW-0812">Transmembrane</keyword>
<protein>
    <recommendedName>
        <fullName evidence="8">Methyltransferase</fullName>
        <ecNumber evidence="8">2.1.1.-</ecNumber>
    </recommendedName>
</protein>
<comment type="subcellular location">
    <subcellularLocation>
        <location evidence="7">Endomembrane system</location>
        <topology evidence="7">Single-pass membrane protein</topology>
    </subcellularLocation>
    <subcellularLocation>
        <location evidence="1 8">Membrane</location>
        <topology evidence="1 8">Single-pass type II membrane protein</topology>
    </subcellularLocation>
</comment>
<evidence type="ECO:0000313" key="10">
    <source>
        <dbReference type="Proteomes" id="UP000886885"/>
    </source>
</evidence>
<evidence type="ECO:0000256" key="3">
    <source>
        <dbReference type="ARBA" id="ARBA00022603"/>
    </source>
</evidence>
<keyword evidence="5 8" id="KW-0735">Signal-anchor</keyword>
<dbReference type="GO" id="GO:0008168">
    <property type="term" value="F:methyltransferase activity"/>
    <property type="evidence" value="ECO:0007669"/>
    <property type="project" value="UniProtKB-UniRule"/>
</dbReference>
<keyword evidence="6 8" id="KW-0325">Glycoprotein</keyword>
<dbReference type="GO" id="GO:0005768">
    <property type="term" value="C:endosome"/>
    <property type="evidence" value="ECO:0007669"/>
    <property type="project" value="TreeGrafter"/>
</dbReference>
<evidence type="ECO:0000313" key="9">
    <source>
        <dbReference type="EMBL" id="KAG6736357.1"/>
    </source>
</evidence>
<dbReference type="PANTHER" id="PTHR10108">
    <property type="entry name" value="SAM-DEPENDENT METHYLTRANSFERASE"/>
    <property type="match status" value="1"/>
</dbReference>
<dbReference type="GO" id="GO:0032259">
    <property type="term" value="P:methylation"/>
    <property type="evidence" value="ECO:0007669"/>
    <property type="project" value="UniProtKB-KW"/>
</dbReference>
<feature type="transmembrane region" description="Helical" evidence="8">
    <location>
        <begin position="21"/>
        <end position="41"/>
    </location>
</feature>
<evidence type="ECO:0000256" key="5">
    <source>
        <dbReference type="ARBA" id="ARBA00022968"/>
    </source>
</evidence>
<keyword evidence="8" id="KW-0472">Membrane</keyword>
<dbReference type="GO" id="GO:0016020">
    <property type="term" value="C:membrane"/>
    <property type="evidence" value="ECO:0007669"/>
    <property type="project" value="UniProtKB-SubCell"/>
</dbReference>
<dbReference type="EMBL" id="JAAWWB010000994">
    <property type="protein sequence ID" value="KAG6736357.1"/>
    <property type="molecule type" value="Genomic_DNA"/>
</dbReference>
<dbReference type="Pfam" id="PF03141">
    <property type="entry name" value="Methyltransf_29"/>
    <property type="match status" value="3"/>
</dbReference>
<accession>A0A8X8C043</accession>
<keyword evidence="8" id="KW-1133">Transmembrane helix</keyword>
<dbReference type="EC" id="2.1.1.-" evidence="8"/>
<dbReference type="SUPFAM" id="SSF53335">
    <property type="entry name" value="S-adenosyl-L-methionine-dependent methyltransferases"/>
    <property type="match status" value="1"/>
</dbReference>
<dbReference type="GO" id="GO:0005802">
    <property type="term" value="C:trans-Golgi network"/>
    <property type="evidence" value="ECO:0007669"/>
    <property type="project" value="TreeGrafter"/>
</dbReference>